<organism evidence="1 2">
    <name type="scientific">Naganishia onofrii</name>
    <dbReference type="NCBI Taxonomy" id="1851511"/>
    <lineage>
        <taxon>Eukaryota</taxon>
        <taxon>Fungi</taxon>
        <taxon>Dikarya</taxon>
        <taxon>Basidiomycota</taxon>
        <taxon>Agaricomycotina</taxon>
        <taxon>Tremellomycetes</taxon>
        <taxon>Filobasidiales</taxon>
        <taxon>Filobasidiaceae</taxon>
        <taxon>Naganishia</taxon>
    </lineage>
</organism>
<accession>A0ACC2XH47</accession>
<name>A0ACC2XH47_9TREE</name>
<comment type="caution">
    <text evidence="1">The sequence shown here is derived from an EMBL/GenBank/DDBJ whole genome shotgun (WGS) entry which is preliminary data.</text>
</comment>
<sequence length="1032" mass="110443">MGMDMDMRLSPFWPAAAKCARAKGEFEFQPKFNQAKVDLYDNHETQLDSPKLMTSGAFSISNNMAASTASSSGLMTPISELPPSIMGEGDMANGDSLQQLPMDYFDFDLSSFASDGVLTSTGISLGMNGEEDAQIDNYLDTNGRTESVVHENGDTASASAPSAAIWAERDQKLSKNHAENPTQTVATQSNQQLHEQILFTPLLSPAITQHGNSLHTSPQFAVEQHPSHSNGPAPTSSTDTQRRLESIQMQQMNLQRQLDELQQQQRQQQDQQSQPQMHQYVHQQQIYHQPQQRQAQQQDPTRMGSYVSPVVYPQTQNNFGSALSLTTGTPLQGPSPATSNNQDFFSPLGSPALGPVQHGAPVRKRHRSSLSNATSPASIHMSQLPQYPPSRIPEAGTVSPALLPQGALHVQRFMNMDGNSQAYLTEWAKLLSDNSSTSSSQISEASIPSPVHRKPAEVGAHAQYDGHMENHSLPTRQINARPSSTRSPALGPHRSGNGKTRPSPMIKPSQRPGRSNLGNGNSVTSSPLVVATNGTTCSPAIMSGGHLVDGFSNGSAGSGSLSPVDLSTILMPPPPPPPPQRTDGHLTKFAPITPAALMQIGAVGGLSALQESAHTPRAVHESTTSSHTRNSSQSYTQMSQSQSQTPKAEQATLPNVETIGSLDGTAKHQTPVGQSGLISAIALERLRAIKPGGNGILLLNGLALQLTHPAPFAAKTTTFRPTTKASPLLQATKNGKSTKIANEANIPPEVRKSSHKQAEQRRRDSLKAGFDELRLLLPPINAEALDPETGEPIPGSSAPRLLPKSSLVPDSNPNKAVSKVALLKYSNEYIGRLNGKVERRDNYIDILKEAIRSCRHIAGFGPDEQLDELLDYAFEDEDEDEVPTGVAMAQELALQQDQDGSLQNSPEEMGEAVENQGDGPAASKRGRKNTGNSNNGSGTAATRGKRKPAAETAAAASTGTARPTGRKGRRGSTLSTVISENHDALIDVNEAREGGLVHAKHTNGFDALKSAQLLPGTDCDVDMVFDEGQRVQ</sequence>
<proteinExistence type="predicted"/>
<evidence type="ECO:0000313" key="2">
    <source>
        <dbReference type="Proteomes" id="UP001234202"/>
    </source>
</evidence>
<dbReference type="Proteomes" id="UP001234202">
    <property type="component" value="Unassembled WGS sequence"/>
</dbReference>
<protein>
    <submittedName>
        <fullName evidence="1">Uncharacterized protein</fullName>
    </submittedName>
</protein>
<gene>
    <name evidence="1" type="ORF">QFC24_004269</name>
</gene>
<keyword evidence="2" id="KW-1185">Reference proteome</keyword>
<dbReference type="EMBL" id="JASBWV010000015">
    <property type="protein sequence ID" value="KAJ9122042.1"/>
    <property type="molecule type" value="Genomic_DNA"/>
</dbReference>
<evidence type="ECO:0000313" key="1">
    <source>
        <dbReference type="EMBL" id="KAJ9122042.1"/>
    </source>
</evidence>
<reference evidence="1" key="1">
    <citation type="submission" date="2023-04" db="EMBL/GenBank/DDBJ databases">
        <title>Draft Genome sequencing of Naganishia species isolated from polar environments using Oxford Nanopore Technology.</title>
        <authorList>
            <person name="Leo P."/>
            <person name="Venkateswaran K."/>
        </authorList>
    </citation>
    <scope>NUCLEOTIDE SEQUENCE</scope>
    <source>
        <strain evidence="1">DBVPG 5303</strain>
    </source>
</reference>